<dbReference type="EMBL" id="CAVMJV010000114">
    <property type="protein sequence ID" value="CAK5103518.1"/>
    <property type="molecule type" value="Genomic_DNA"/>
</dbReference>
<proteinExistence type="predicted"/>
<sequence>MVKSHSLMIPRLSKQETTTILKITQGLMGPVMLKSRTEALCSTTRGKTERT</sequence>
<accession>A0ACB1AWC3</accession>
<evidence type="ECO:0000313" key="1">
    <source>
        <dbReference type="EMBL" id="CAK5103518.1"/>
    </source>
</evidence>
<gene>
    <name evidence="1" type="ORF">MENTE1834_LOCUS42773</name>
</gene>
<protein>
    <submittedName>
        <fullName evidence="1">Uncharacterized protein</fullName>
    </submittedName>
</protein>
<organism evidence="1 2">
    <name type="scientific">Meloidogyne enterolobii</name>
    <name type="common">Root-knot nematode worm</name>
    <name type="synonym">Meloidogyne mayaguensis</name>
    <dbReference type="NCBI Taxonomy" id="390850"/>
    <lineage>
        <taxon>Eukaryota</taxon>
        <taxon>Metazoa</taxon>
        <taxon>Ecdysozoa</taxon>
        <taxon>Nematoda</taxon>
        <taxon>Chromadorea</taxon>
        <taxon>Rhabditida</taxon>
        <taxon>Tylenchina</taxon>
        <taxon>Tylenchomorpha</taxon>
        <taxon>Tylenchoidea</taxon>
        <taxon>Meloidogynidae</taxon>
        <taxon>Meloidogyninae</taxon>
        <taxon>Meloidogyne</taxon>
    </lineage>
</organism>
<comment type="caution">
    <text evidence="1">The sequence shown here is derived from an EMBL/GenBank/DDBJ whole genome shotgun (WGS) entry which is preliminary data.</text>
</comment>
<dbReference type="Proteomes" id="UP001497535">
    <property type="component" value="Unassembled WGS sequence"/>
</dbReference>
<keyword evidence="2" id="KW-1185">Reference proteome</keyword>
<reference evidence="1" key="1">
    <citation type="submission" date="2023-11" db="EMBL/GenBank/DDBJ databases">
        <authorList>
            <person name="Poullet M."/>
        </authorList>
    </citation>
    <scope>NUCLEOTIDE SEQUENCE</scope>
    <source>
        <strain evidence="1">E1834</strain>
    </source>
</reference>
<name>A0ACB1AWC3_MELEN</name>
<evidence type="ECO:0000313" key="2">
    <source>
        <dbReference type="Proteomes" id="UP001497535"/>
    </source>
</evidence>